<comment type="caution">
    <text evidence="2">The sequence shown here is derived from an EMBL/GenBank/DDBJ whole genome shotgun (WGS) entry which is preliminary data.</text>
</comment>
<proteinExistence type="predicted"/>
<dbReference type="AlphaFoldDB" id="A0A7Y9PFV6"/>
<reference evidence="2 3" key="1">
    <citation type="submission" date="2020-07" db="EMBL/GenBank/DDBJ databases">
        <title>Genomic Encyclopedia of Type Strains, Phase IV (KMG-V): Genome sequencing to study the core and pangenomes of soil and plant-associated prokaryotes.</title>
        <authorList>
            <person name="Whitman W."/>
        </authorList>
    </citation>
    <scope>NUCLEOTIDE SEQUENCE [LARGE SCALE GENOMIC DNA]</scope>
    <source>
        <strain evidence="2 3">X4EP2</strain>
    </source>
</reference>
<feature type="chain" id="PRO_5031567827" evidence="1">
    <location>
        <begin position="20"/>
        <end position="182"/>
    </location>
</feature>
<evidence type="ECO:0000256" key="1">
    <source>
        <dbReference type="SAM" id="SignalP"/>
    </source>
</evidence>
<evidence type="ECO:0000313" key="2">
    <source>
        <dbReference type="EMBL" id="NYF79177.1"/>
    </source>
</evidence>
<evidence type="ECO:0000313" key="3">
    <source>
        <dbReference type="Proteomes" id="UP000589520"/>
    </source>
</evidence>
<sequence length="182" mass="19935">MRNASFLAILLLASASLLAQQNTTSSPTIFIIPPLNAGCPIDFTAQRRSKFELLPINAGQLKLKQWVQLSFSQSNISKVARIRVTAHGFSDKLRAIPANAIFGEDVTENFQLEHQPGEVGLFTSYLQTHNMGGVLWVEITGIDYADGSVWQRSKASQCRATPSGYLLANNLPAQSENPASRF</sequence>
<dbReference type="EMBL" id="JACCCW010000001">
    <property type="protein sequence ID" value="NYF79177.1"/>
    <property type="molecule type" value="Genomic_DNA"/>
</dbReference>
<gene>
    <name evidence="2" type="ORF">HDF17_001464</name>
</gene>
<dbReference type="RefSeq" id="WP_179489221.1">
    <property type="nucleotide sequence ID" value="NZ_JACCCW010000001.1"/>
</dbReference>
<keyword evidence="3" id="KW-1185">Reference proteome</keyword>
<accession>A0A7Y9PFV6</accession>
<name>A0A7Y9PFV6_9BACT</name>
<feature type="signal peptide" evidence="1">
    <location>
        <begin position="1"/>
        <end position="19"/>
    </location>
</feature>
<protein>
    <submittedName>
        <fullName evidence="2">Uncharacterized protein</fullName>
    </submittedName>
</protein>
<organism evidence="2 3">
    <name type="scientific">Granulicella arctica</name>
    <dbReference type="NCBI Taxonomy" id="940613"/>
    <lineage>
        <taxon>Bacteria</taxon>
        <taxon>Pseudomonadati</taxon>
        <taxon>Acidobacteriota</taxon>
        <taxon>Terriglobia</taxon>
        <taxon>Terriglobales</taxon>
        <taxon>Acidobacteriaceae</taxon>
        <taxon>Granulicella</taxon>
    </lineage>
</organism>
<dbReference type="Proteomes" id="UP000589520">
    <property type="component" value="Unassembled WGS sequence"/>
</dbReference>
<keyword evidence="1" id="KW-0732">Signal</keyword>